<evidence type="ECO:0000313" key="2">
    <source>
        <dbReference type="EMBL" id="KAK0744887.1"/>
    </source>
</evidence>
<feature type="compositionally biased region" description="Polar residues" evidence="1">
    <location>
        <begin position="60"/>
        <end position="69"/>
    </location>
</feature>
<comment type="caution">
    <text evidence="2">The sequence shown here is derived from an EMBL/GenBank/DDBJ whole genome shotgun (WGS) entry which is preliminary data.</text>
</comment>
<organism evidence="2 3">
    <name type="scientific">Apiosordaria backusii</name>
    <dbReference type="NCBI Taxonomy" id="314023"/>
    <lineage>
        <taxon>Eukaryota</taxon>
        <taxon>Fungi</taxon>
        <taxon>Dikarya</taxon>
        <taxon>Ascomycota</taxon>
        <taxon>Pezizomycotina</taxon>
        <taxon>Sordariomycetes</taxon>
        <taxon>Sordariomycetidae</taxon>
        <taxon>Sordariales</taxon>
        <taxon>Lasiosphaeriaceae</taxon>
        <taxon>Apiosordaria</taxon>
    </lineage>
</organism>
<name>A0AA40K426_9PEZI</name>
<proteinExistence type="predicted"/>
<keyword evidence="3" id="KW-1185">Reference proteome</keyword>
<evidence type="ECO:0000256" key="1">
    <source>
        <dbReference type="SAM" id="MobiDB-lite"/>
    </source>
</evidence>
<reference evidence="2" key="1">
    <citation type="submission" date="2023-06" db="EMBL/GenBank/DDBJ databases">
        <title>Genome-scale phylogeny and comparative genomics of the fungal order Sordariales.</title>
        <authorList>
            <consortium name="Lawrence Berkeley National Laboratory"/>
            <person name="Hensen N."/>
            <person name="Bonometti L."/>
            <person name="Westerberg I."/>
            <person name="Brannstrom I.O."/>
            <person name="Guillou S."/>
            <person name="Cros-Aarteil S."/>
            <person name="Calhoun S."/>
            <person name="Haridas S."/>
            <person name="Kuo A."/>
            <person name="Mondo S."/>
            <person name="Pangilinan J."/>
            <person name="Riley R."/>
            <person name="Labutti K."/>
            <person name="Andreopoulos B."/>
            <person name="Lipzen A."/>
            <person name="Chen C."/>
            <person name="Yanf M."/>
            <person name="Daum C."/>
            <person name="Ng V."/>
            <person name="Clum A."/>
            <person name="Steindorff A."/>
            <person name="Ohm R."/>
            <person name="Martin F."/>
            <person name="Silar P."/>
            <person name="Natvig D."/>
            <person name="Lalanne C."/>
            <person name="Gautier V."/>
            <person name="Ament-Velasquez S.L."/>
            <person name="Kruys A."/>
            <person name="Hutchinson M.I."/>
            <person name="Powell A.J."/>
            <person name="Barry K."/>
            <person name="Miller A.N."/>
            <person name="Grigoriev I.V."/>
            <person name="Debuchy R."/>
            <person name="Gladieux P."/>
            <person name="Thoren M.H."/>
            <person name="Johannesson H."/>
        </authorList>
    </citation>
    <scope>NUCLEOTIDE SEQUENCE</scope>
    <source>
        <strain evidence="2">CBS 540.89</strain>
    </source>
</reference>
<gene>
    <name evidence="2" type="ORF">B0T21DRAFT_429805</name>
</gene>
<dbReference type="Proteomes" id="UP001172159">
    <property type="component" value="Unassembled WGS sequence"/>
</dbReference>
<evidence type="ECO:0000313" key="3">
    <source>
        <dbReference type="Proteomes" id="UP001172159"/>
    </source>
</evidence>
<dbReference type="EMBL" id="JAUKTV010000002">
    <property type="protein sequence ID" value="KAK0744887.1"/>
    <property type="molecule type" value="Genomic_DNA"/>
</dbReference>
<feature type="compositionally biased region" description="Polar residues" evidence="1">
    <location>
        <begin position="82"/>
        <end position="104"/>
    </location>
</feature>
<sequence length="330" mass="37081">MTPCFKASLLYCSSSMATDNLPWTVSTNLPANTDLPAITDLPTITDLPGHIDHLPAGNKLSPNTTTLDPSPTPERKSESCQEPHSTGQPSPLTPDRTQPPKQSIPNDPPDDTSTPTYPTPRREFRRYRLVRFDKYEVFPLDPPVQAIYSRFHSHAVERYIRNLPADPEASGGGTHVVIRGQKLLERQRTPQQGERLEPPVPFNAVIISVRSEALAEKIKADFRRNLIREGKLSGVKFELVVGNWYGKFKCDYPSEEVLRANLPALPPDPPSEGKEKVSRLRRVIRWVLERRSDVVDAGRQLGAVPGGCFHVGCFMFVGDSWWLFIPTERR</sequence>
<protein>
    <submittedName>
        <fullName evidence="2">Uncharacterized protein</fullName>
    </submittedName>
</protein>
<feature type="region of interest" description="Disordered" evidence="1">
    <location>
        <begin position="49"/>
        <end position="122"/>
    </location>
</feature>
<accession>A0AA40K426</accession>
<dbReference type="AlphaFoldDB" id="A0AA40K426"/>